<feature type="compositionally biased region" description="Polar residues" evidence="1">
    <location>
        <begin position="2195"/>
        <end position="2211"/>
    </location>
</feature>
<dbReference type="GeneID" id="106471225"/>
<reference evidence="3" key="1">
    <citation type="submission" date="2025-08" db="UniProtKB">
        <authorList>
            <consortium name="RefSeq"/>
        </authorList>
    </citation>
    <scope>IDENTIFICATION</scope>
    <source>
        <tissue evidence="3">Muscle</tissue>
    </source>
</reference>
<sequence>MDERKFDKELTEAWESFLSSPSSNEEERSEFLDVFLTKFIWIEENGGRHEDAHMCDWTSIANILAHYFLTDINKACHKVKDESTSSEDNEENEVEPLRIYLLEERGWRIVRVLKSIGVKNLLCGKELAALFVSLLPLCFKFPVEQTECQWSLSDVEDLENCFKTYQQTRSLNGSLIRKQWKSLKIKPVCVKNLHKKKFLCKKDTRIKKPGDSSSSESEEEDDETVISSLTCRPMSQKVALCKHSVDFDYFSKPYAESEIETWLQSAQNETLDYQHGDQKFVDLLKRKVSVIVFCDTILNILQQICLSERCQLWNHYSTTAGEVFPFALETLQSVQRGTLLPSIWTSENVQQIQKQLLRILFTCAESLVVSRGCREPFDDNATVKSLLTCLRDVLLDVEGEVIENYNQAQQSAPMSFTVDFCYEVMCGIFLLILSLIETTSASQDFTRLVHLIRTLSEGSVTAICCKIITSLESQTDHDRIDKLILHIREVVLSLKRIKLLHVHQTTCSHQRHHNCDLSSSLFHHDDIIGSHINHSITNRSPLCCIATVNYLLLYIFKAAQDQKTMLTVLKAIGKVGICCCLNVTEVWQVLLSRLQSQSQWVQVAIFSLMERHLVCQLGGSTISEQNLCNVCWDRVHVRVRDQVSPMGSELLKFNSACYTSENSIEDYTSELENPWYIVEIYKNLLASSNVELTVLITKHLLYLVKTGTEVLKQQLFLRVVLPLFLTLDARESEDHDTVSTSPKKQQHIILECCMLTLPFLLKVQKTVHIFQDTGCLRKLCRLLQAPAFRHMALQALEVIIILETEPSIHQSINESVEQASSQLKLNDLTAFLAFQEVLAHYNVQFLKESARIFSTENHHEQELQSLKAACVSFPELERENVLTVDYSSNNDDREEEGLVTKSEEELPILSAEIHAREHSSLDSVKHETEINDYRTLVLVEDFQIKSLKNLSFLCDLWSTCHHLVQKSLIYRECLQSHPVACVSYDLLVATIQEFIETACNERKTSWTSHVSSRCRLWKKNLVNLIETLLSIGLHLGPIKLQESEILSQEALLDSVKHYLLKFSGNDAKDLRMLYETLIHCSTQSTDVLYKTERMTTKGETSPVHVVEHEGLDMLSSLDDTTNSELENSDGYEADIEQHIFKLVSKKSAPRNKELDTNCNSLVMKVILDMLLYYHNDPGKVNSSDYVEVAVYIIQRLTTMCQTQSGTCSVLYKQGIISIICEGFKDVLTSSNSALKDLQSALVDLLAFVGQYWLSADELQKLINLFKMETAPVNIILEGLKKLFENLPIQPSYFLSFPNPTFIPVSECTKNSNNGNESYFINTAYPESSHTSDLSVDLPRLMHAQFMNLQNQSDPCKTMSAWAVAGAVLPLSQENIWSPRSKGFSFVTWLAVSPMGGVRNNFNEGHSIGNNPGHVALKTENFSDSESVEVKWEPTEDKVLHVLSVSSDLLLFEMWVTPERGDLIFRITNATSQSYLCLAEGACRRLLKPERWHCVGVNCKETSVRKTSNVVVSVYVDGHQEKNVLLKFKNPGNKKNQTSCILLGHSVEVTDRILGFGTLMVFKDVVLTKELSFHLSSLGPDFTSLTDCELGNEVWCPAHLTSQLVHSGLSQEILSGLKMPSLRPLQETLLAVYVAKNPNNFLLYPHVVGSSGSILQPLSSFSLASAGFRVVSEDQRSSQQQPIQKEVIAFVRLEPTCKHSLHIAVTQLGGIAVFIFLLARMVEVSDDEATHAAALKLLLQTVSKHQCYRKQFCDIDGMQLLKRVLSSRKCKTGYLMLHVFMNACVNTPVTEVERRTGSVAIDRHSDALLIDPQLFATAISVWSVWEKIDADVLKMFFVVMEVLVREKHPHQMFNINQMLSVQVFDKLLLMLKEKFIHLENGNLSVDVVNSMTSVISYLLKSPPDLVLLTSLCDSILLLHRATSTYVCHARASFYFLISPHAQSRCIVSTTEEKKVDLKPGSAPASSGHVDLCDVEEGDINAKVGERSSNFVTNSSEPVQLTSSSEHLSTVCGTVQSKKQRKALTNLRIKQGSSGMETYKEHEVYQEQIIQKHGKCHQEQTQHDTRKEDHQKDVMQDTKSECYQEQTQHDTRKEDYQKDVIQDTKSECHQEQTQHDTRKEDYQKDVIQDTKNECYEEYISDDQENISEDSEQEGYQGQVMQGSEQEGYQGQVMQGSEQEGYQGQVTQGSEQEGDQGQLMQGSEQESDQGQVTQDPEKRSYQEITNKDSLSEAHDDRTTQHCEMDSPQDHGVSVSRLENYQVDQYENDEKWKLEKGGYNEMINWYCEAEGEDVQGQSNSQIQQPEDWVSEQFKDETNKSLGADLHLEVKEVSNLDRSCRKASDNTSLEDVIQDKSSASEITQDLKFDSFFTATWLDNKNNNHLIDDGTFGTSSLSAVIDTDDLLIDPVSFKEQSPKDDNDMREDQFFTKIESKLLKDCEIKTDDMKVFCTKGTEREGNGNPENSVLLEKSKKKCETHETDEKSITTLLNEFTDLMVAENNWTLIQSDMIKNEDDHMSIGSSVEIISEPEQDQTEEWEVISDVEENGFDFDSLTAVCVGLLNLLENVVLTIPDSLVSQVLGNIVRPDILIVLAHHKSGYLRSTVVKVISAYLQRAFDEQINGFLKMKGFHLLANQLHQYSVTSELVDACFSIVIGRHFSFDGEFQFTLPLQLNSVQLMACVPLMALLPNCASDIPLCHNVIYGISKVCKHSSSDLKTLLENGLAESLCNLIIEISHSEPRPTDVENVYEQDLLKDDVFQLLHLIAFTLFG</sequence>
<keyword evidence="2" id="KW-1185">Reference proteome</keyword>
<feature type="region of interest" description="Disordered" evidence="1">
    <location>
        <begin position="2145"/>
        <end position="2251"/>
    </location>
</feature>
<evidence type="ECO:0000256" key="1">
    <source>
        <dbReference type="SAM" id="MobiDB-lite"/>
    </source>
</evidence>
<dbReference type="RefSeq" id="XP_022255555.1">
    <property type="nucleotide sequence ID" value="XM_022399847.1"/>
</dbReference>
<dbReference type="Proteomes" id="UP000694941">
    <property type="component" value="Unplaced"/>
</dbReference>
<feature type="compositionally biased region" description="Basic and acidic residues" evidence="1">
    <location>
        <begin position="2212"/>
        <end position="2245"/>
    </location>
</feature>
<name>A0ABM1TI49_LIMPO</name>
<protein>
    <submittedName>
        <fullName evidence="3">Lysosomal-trafficking regulator-like</fullName>
    </submittedName>
</protein>
<gene>
    <name evidence="3" type="primary">LOC106471225</name>
</gene>
<proteinExistence type="predicted"/>
<feature type="region of interest" description="Disordered" evidence="1">
    <location>
        <begin position="2049"/>
        <end position="2123"/>
    </location>
</feature>
<feature type="compositionally biased region" description="Polar residues" evidence="1">
    <location>
        <begin position="2151"/>
        <end position="2188"/>
    </location>
</feature>
<organism evidence="2 3">
    <name type="scientific">Limulus polyphemus</name>
    <name type="common">Atlantic horseshoe crab</name>
    <dbReference type="NCBI Taxonomy" id="6850"/>
    <lineage>
        <taxon>Eukaryota</taxon>
        <taxon>Metazoa</taxon>
        <taxon>Ecdysozoa</taxon>
        <taxon>Arthropoda</taxon>
        <taxon>Chelicerata</taxon>
        <taxon>Merostomata</taxon>
        <taxon>Xiphosura</taxon>
        <taxon>Limulidae</taxon>
        <taxon>Limulus</taxon>
    </lineage>
</organism>
<accession>A0ABM1TI49</accession>
<feature type="non-terminal residue" evidence="3">
    <location>
        <position position="2766"/>
    </location>
</feature>
<evidence type="ECO:0000313" key="2">
    <source>
        <dbReference type="Proteomes" id="UP000694941"/>
    </source>
</evidence>
<feature type="compositionally biased region" description="Basic and acidic residues" evidence="1">
    <location>
        <begin position="2054"/>
        <end position="2123"/>
    </location>
</feature>
<evidence type="ECO:0000313" key="3">
    <source>
        <dbReference type="RefSeq" id="XP_022255555.1"/>
    </source>
</evidence>